<accession>A0A2T6GN91</accession>
<dbReference type="Proteomes" id="UP000244178">
    <property type="component" value="Unassembled WGS sequence"/>
</dbReference>
<gene>
    <name evidence="1" type="ORF">C5U62_09060</name>
</gene>
<dbReference type="AlphaFoldDB" id="A0A2T6GN91"/>
<protein>
    <submittedName>
        <fullName evidence="1">Uncharacterized protein</fullName>
    </submittedName>
</protein>
<evidence type="ECO:0000313" key="1">
    <source>
        <dbReference type="EMBL" id="PUA45621.1"/>
    </source>
</evidence>
<comment type="caution">
    <text evidence="1">The sequence shown here is derived from an EMBL/GenBank/DDBJ whole genome shotgun (WGS) entry which is preliminary data.</text>
</comment>
<organism evidence="1 2">
    <name type="scientific">Pseudomonas protegens</name>
    <dbReference type="NCBI Taxonomy" id="380021"/>
    <lineage>
        <taxon>Bacteria</taxon>
        <taxon>Pseudomonadati</taxon>
        <taxon>Pseudomonadota</taxon>
        <taxon>Gammaproteobacteria</taxon>
        <taxon>Pseudomonadales</taxon>
        <taxon>Pseudomonadaceae</taxon>
        <taxon>Pseudomonas</taxon>
    </lineage>
</organism>
<reference evidence="1 2" key="1">
    <citation type="submission" date="2018-03" db="EMBL/GenBank/DDBJ databases">
        <title>Draft genome sequence of the plant growth promoting rhizobacterium Pseudomonas protegens strain BNJ-SS-45 isolated from wheat (Triticum aestivum) rhizosphere.</title>
        <authorList>
            <person name="Bajpai A."/>
            <person name="Shende K."/>
            <person name="Meena N."/>
            <person name="Upadhyayula S.R."/>
            <person name="Suravajhala P."/>
            <person name="Medicherla K.M."/>
            <person name="Johri B.N."/>
        </authorList>
    </citation>
    <scope>NUCLEOTIDE SEQUENCE [LARGE SCALE GENOMIC DNA]</scope>
    <source>
        <strain evidence="1 2">BNJ-SS-45</strain>
    </source>
</reference>
<evidence type="ECO:0000313" key="2">
    <source>
        <dbReference type="Proteomes" id="UP000244178"/>
    </source>
</evidence>
<sequence>MVTAFIFFTFEWKGRSRKVPFSCRSKAMGSKLLGFSMDELQQHTHRYLEDARQRPRTIAGLLAAF</sequence>
<name>A0A2T6GN91_9PSED</name>
<proteinExistence type="predicted"/>
<dbReference type="EMBL" id="PYJM01000002">
    <property type="protein sequence ID" value="PUA45621.1"/>
    <property type="molecule type" value="Genomic_DNA"/>
</dbReference>